<sequence>MSYFNSDNLWGIDMGGTKIEGIILASAEVPEELFRFRIPTEAHLGYDHILNQFEKLIEKMESHSGYKAEVIGLASPGTYIPSKGIMKNCNATVINGRDFKTDLEKKLAVKILLANDANCFALAEAKLGVGKETNLENEVLFGIILGTGVGGGVVANGKLIQGKHGIGGEWGHNYLFPGEGDPCYCGKTGCNEQIISGPALEKFYLQQSGTSRSLKEIHERHLSKMDPYASITIERLKEGFAKALSIVINILDPDVIVLGGGVSHIDSLYDDTSLLKQMIFNNEFETPIIKAKLGDSAGVYGAALLVIENANRKVLT</sequence>
<dbReference type="PROSITE" id="PS01125">
    <property type="entry name" value="ROK"/>
    <property type="match status" value="1"/>
</dbReference>
<dbReference type="Pfam" id="PF00480">
    <property type="entry name" value="ROK"/>
    <property type="match status" value="1"/>
</dbReference>
<dbReference type="Proteomes" id="UP001165488">
    <property type="component" value="Unassembled WGS sequence"/>
</dbReference>
<evidence type="ECO:0000256" key="1">
    <source>
        <dbReference type="ARBA" id="ARBA00006479"/>
    </source>
</evidence>
<evidence type="ECO:0000313" key="2">
    <source>
        <dbReference type="EMBL" id="MCH7397828.1"/>
    </source>
</evidence>
<keyword evidence="3" id="KW-1185">Reference proteome</keyword>
<proteinExistence type="inferred from homology"/>
<dbReference type="InterPro" id="IPR000600">
    <property type="entry name" value="ROK"/>
</dbReference>
<reference evidence="2" key="1">
    <citation type="submission" date="2022-03" db="EMBL/GenBank/DDBJ databases">
        <title>De novo assembled genomes of Belliella spp. (Cyclobacteriaceae) strains.</title>
        <authorList>
            <person name="Szabo A."/>
            <person name="Korponai K."/>
            <person name="Felfoldi T."/>
        </authorList>
    </citation>
    <scope>NUCLEOTIDE SEQUENCE</scope>
    <source>
        <strain evidence="2">DSM 107340</strain>
    </source>
</reference>
<dbReference type="EMBL" id="JAKZGS010000004">
    <property type="protein sequence ID" value="MCH7397828.1"/>
    <property type="molecule type" value="Genomic_DNA"/>
</dbReference>
<dbReference type="PANTHER" id="PTHR18964:SF149">
    <property type="entry name" value="BIFUNCTIONAL UDP-N-ACETYLGLUCOSAMINE 2-EPIMERASE_N-ACETYLMANNOSAMINE KINASE"/>
    <property type="match status" value="1"/>
</dbReference>
<dbReference type="SUPFAM" id="SSF53067">
    <property type="entry name" value="Actin-like ATPase domain"/>
    <property type="match status" value="1"/>
</dbReference>
<dbReference type="RefSeq" id="WP_241274339.1">
    <property type="nucleotide sequence ID" value="NZ_JAKZGS010000004.1"/>
</dbReference>
<accession>A0ABS9UMS9</accession>
<organism evidence="2 3">
    <name type="scientific">Belliella calami</name>
    <dbReference type="NCBI Taxonomy" id="2923436"/>
    <lineage>
        <taxon>Bacteria</taxon>
        <taxon>Pseudomonadati</taxon>
        <taxon>Bacteroidota</taxon>
        <taxon>Cytophagia</taxon>
        <taxon>Cytophagales</taxon>
        <taxon>Cyclobacteriaceae</taxon>
        <taxon>Belliella</taxon>
    </lineage>
</organism>
<protein>
    <submittedName>
        <fullName evidence="2">ROK family protein</fullName>
    </submittedName>
</protein>
<comment type="similarity">
    <text evidence="1">Belongs to the ROK (NagC/XylR) family.</text>
</comment>
<dbReference type="Gene3D" id="3.30.420.40">
    <property type="match status" value="2"/>
</dbReference>
<dbReference type="InterPro" id="IPR043129">
    <property type="entry name" value="ATPase_NBD"/>
</dbReference>
<comment type="caution">
    <text evidence="2">The sequence shown here is derived from an EMBL/GenBank/DDBJ whole genome shotgun (WGS) entry which is preliminary data.</text>
</comment>
<dbReference type="PANTHER" id="PTHR18964">
    <property type="entry name" value="ROK (REPRESSOR, ORF, KINASE) FAMILY"/>
    <property type="match status" value="1"/>
</dbReference>
<dbReference type="InterPro" id="IPR049874">
    <property type="entry name" value="ROK_cs"/>
</dbReference>
<evidence type="ECO:0000313" key="3">
    <source>
        <dbReference type="Proteomes" id="UP001165488"/>
    </source>
</evidence>
<gene>
    <name evidence="2" type="ORF">MM236_07505</name>
</gene>
<name>A0ABS9UMS9_9BACT</name>